<evidence type="ECO:0000259" key="7">
    <source>
        <dbReference type="Pfam" id="PF23274"/>
    </source>
</evidence>
<dbReference type="PANTHER" id="PTHR13251:SF3">
    <property type="entry name" value="TRAFFICKING PROTEIN PARTICLE COMPLEX SUBUNIT 10"/>
    <property type="match status" value="1"/>
</dbReference>
<dbReference type="PANTHER" id="PTHR13251">
    <property type="entry name" value="EPILEPSY HOLOPROSENCEPHALY CANDIDATE 1/TMEM1"/>
    <property type="match status" value="1"/>
</dbReference>
<proteinExistence type="predicted"/>
<keyword evidence="9" id="KW-1185">Reference proteome</keyword>
<gene>
    <name evidence="8" type="ORF">Cpir12675_004008</name>
</gene>
<comment type="caution">
    <text evidence="8">The sequence shown here is derived from an EMBL/GenBank/DDBJ whole genome shotgun (WGS) entry which is preliminary data.</text>
</comment>
<dbReference type="Pfam" id="PF24965">
    <property type="entry name" value="TRS130_4HB"/>
    <property type="match status" value="1"/>
</dbReference>
<evidence type="ECO:0000256" key="2">
    <source>
        <dbReference type="ARBA" id="ARBA00022448"/>
    </source>
</evidence>
<dbReference type="InterPro" id="IPR055505">
    <property type="entry name" value="DUF7077"/>
</dbReference>
<evidence type="ECO:0000256" key="4">
    <source>
        <dbReference type="SAM" id="MobiDB-lite"/>
    </source>
</evidence>
<dbReference type="Pfam" id="PF12584">
    <property type="entry name" value="TRAPPC10"/>
    <property type="match status" value="1"/>
</dbReference>
<dbReference type="Pfam" id="PF23036">
    <property type="entry name" value="TRAPPC10_1st"/>
    <property type="match status" value="1"/>
</dbReference>
<protein>
    <recommendedName>
        <fullName evidence="10">Trafficking protein particle complex subunit 10</fullName>
    </recommendedName>
</protein>
<keyword evidence="3" id="KW-0333">Golgi apparatus</keyword>
<organism evidence="8 9">
    <name type="scientific">Ceratocystis pirilliformis</name>
    <dbReference type="NCBI Taxonomy" id="259994"/>
    <lineage>
        <taxon>Eukaryota</taxon>
        <taxon>Fungi</taxon>
        <taxon>Dikarya</taxon>
        <taxon>Ascomycota</taxon>
        <taxon>Pezizomycotina</taxon>
        <taxon>Sordariomycetes</taxon>
        <taxon>Hypocreomycetidae</taxon>
        <taxon>Microascales</taxon>
        <taxon>Ceratocystidaceae</taxon>
        <taxon>Ceratocystis</taxon>
    </lineage>
</organism>
<feature type="region of interest" description="Disordered" evidence="4">
    <location>
        <begin position="389"/>
        <end position="414"/>
    </location>
</feature>
<dbReference type="InterPro" id="IPR022233">
    <property type="entry name" value="TRAPPC10/Trs130_C"/>
</dbReference>
<sequence>MVEENQAGREENDESHDVEYFDPHDVFKLVEPNLLPRLPLRHLNWQSHSGPIRSIDTLHIDLVPFGSAAATAATTASSTSDDGFQTQNVSGSKSATTSATSTAATTHDESSTRSSRGSFGPTARRHQIPGLRRTSYLKVLFVRCDDNDVYKEKVRSEIKEWLKAHTPKDLDGKRKLSKQEGHDAFEWLVVHVVLPNTVAATQPRTTSKTGDSVNVENKTAVKWRGGSSTLLEKLRTDFNPGGKLAPDRTAQLRIGVNDVPYDLLPRVVPAVPSGYVETREDVDAAWGDFMNKLKNKILQSFDTRVHFYEEDIKEKDAQRAFAGWNFCTFFILKEGLARGFESVGLVEDALVGYDELSVGLDIVVREQANSGTPSLLPWTPELRERAEAALGNPDSRPEDEEAVDLQSPATEKKREYDDIPIHASKKPYRELILANNVSLFDFRCYIFARQIALLSRLGNSMSTREELLAKLHSQQEAIQPGVAPLIIVPQQKGEETENLAHLAEVCRRTLQFIPAVSAITRADIIASFVPTNPEEAEKWQPEPRLLDVTENIVSAFAFATAQQILAQTSTTALPIPPPSTPNTPIINSKIVFPDPKAHLNKRSNNLTVNNPINVVGRGKPSPISPGIFPGPAAQEAMQAIQAQASKHQNKAGLDDLAARRAELYTLCRNVLEQLGKKKGWMNGWVAAPMVGSLNSSDYYDGLEDVDLSDDVSKSPKSLASPFADELTSVSINSSRLLATALDREEGFYKLYEMLTDKALRHYTISGYDSAVQTHMADLAVFKMHLGDYAAAAPYLQVSTEFFGDRGWSMVELSLLVQYSKCLRRLERQEEFVKVGLRLLTKAAMCRFNTLRLGTSTPSPTLSRPDLRAISGLVEELLATSKALATPQRIALIDFFYSAEISAPPEYLEGKDMFSLSLALKSLLTEEIPIESATFRLSSTVPGVQRTIVLQTTKDQGSILKPGTSLLKFTGSAAIPGHYKANHLILNAGKIQLIWDLASLQPSESDGLFKRPSITVFQRANAFDVDAAAASHTKLHTNNCVDITLSTGWNAVSSCEIVIRPASGGLRILTSEATLVTTGASFAKKPEAGRFKFSALEKQSKITFRFPFSIETDGTMTITLRLEASYSTADGTFSFARTRSIPVSLAVGVNVQDVFKHNVLFSRFTVSSATPSPMRLFSSALKASEIYTAKSGFMASEKDPVVIFTKQPASVLYRISRTDKPFTSPSSATMFLHLSYALVRDEVSLVVQQSIRQAFFEAPAPLGEYSILMAEIAVAHTQTALSPYDLEKNTLLGSLPTSFLRAVDWPAQLEKLGGIPAGSEVVKELTAYVTRWLSSTPCLPIVPGADAEGKNPACRSIEIPVDIPPLEMLITADIRVDTTAAAQDISLSPSPSDADIPIVCVNQMLPAILQLKWTRRWAAQVSNSSPALMPVHYAYDITAPPETWLIGGRKKGVLTIHPSDGVSTAPDAVLEVPLMLVPLREGWITYPIVDIRETASSGLAGAPVEGDSNSGASAAAAAGGGSLIEIDFKNLGQVLRVVSDRGKVTFSLNSSGPGGGPLVLESERMLNDRIVA</sequence>
<evidence type="ECO:0000259" key="5">
    <source>
        <dbReference type="Pfam" id="PF12584"/>
    </source>
</evidence>
<feature type="domain" description="TRAPPC10/Trs130 N-terminal" evidence="6">
    <location>
        <begin position="282"/>
        <end position="460"/>
    </location>
</feature>
<evidence type="ECO:0000313" key="8">
    <source>
        <dbReference type="EMBL" id="KAL1893661.1"/>
    </source>
</evidence>
<feature type="region of interest" description="Disordered" evidence="4">
    <location>
        <begin position="1"/>
        <end position="20"/>
    </location>
</feature>
<feature type="compositionally biased region" description="Low complexity" evidence="4">
    <location>
        <begin position="90"/>
        <end position="105"/>
    </location>
</feature>
<feature type="region of interest" description="Disordered" evidence="4">
    <location>
        <begin position="75"/>
        <end position="127"/>
    </location>
</feature>
<evidence type="ECO:0000313" key="9">
    <source>
        <dbReference type="Proteomes" id="UP001583280"/>
    </source>
</evidence>
<dbReference type="EMBL" id="JAWDJO010000105">
    <property type="protein sequence ID" value="KAL1893661.1"/>
    <property type="molecule type" value="Genomic_DNA"/>
</dbReference>
<dbReference type="InterPro" id="IPR045126">
    <property type="entry name" value="TRAPPC10/Trs130"/>
</dbReference>
<dbReference type="Proteomes" id="UP001583280">
    <property type="component" value="Unassembled WGS sequence"/>
</dbReference>
<reference evidence="8 9" key="1">
    <citation type="journal article" date="2024" name="IMA Fungus">
        <title>IMA Genome - F19 : A genome assembly and annotation guide to empower mycologists, including annotated draft genome sequences of Ceratocystis pirilliformis, Diaporthe australafricana, Fusarium ophioides, Paecilomyces lecythidis, and Sporothrix stenoceras.</title>
        <authorList>
            <person name="Aylward J."/>
            <person name="Wilson A.M."/>
            <person name="Visagie C.M."/>
            <person name="Spraker J."/>
            <person name="Barnes I."/>
            <person name="Buitendag C."/>
            <person name="Ceriani C."/>
            <person name="Del Mar Angel L."/>
            <person name="du Plessis D."/>
            <person name="Fuchs T."/>
            <person name="Gasser K."/>
            <person name="Kramer D."/>
            <person name="Li W."/>
            <person name="Munsamy K."/>
            <person name="Piso A."/>
            <person name="Price J.L."/>
            <person name="Sonnekus B."/>
            <person name="Thomas C."/>
            <person name="van der Nest A."/>
            <person name="van Dijk A."/>
            <person name="van Heerden A."/>
            <person name="van Vuuren N."/>
            <person name="Yilmaz N."/>
            <person name="Duong T.A."/>
            <person name="van der Merwe N.A."/>
            <person name="Wingfield M.J."/>
            <person name="Wingfield B.D."/>
        </authorList>
    </citation>
    <scope>NUCLEOTIDE SEQUENCE [LARGE SCALE GENOMIC DNA]</scope>
    <source>
        <strain evidence="8 9">CMW 12675</strain>
    </source>
</reference>
<comment type="subcellular location">
    <subcellularLocation>
        <location evidence="1">Golgi apparatus</location>
    </subcellularLocation>
</comment>
<feature type="domain" description="DUF7077" evidence="7">
    <location>
        <begin position="1020"/>
        <end position="1141"/>
    </location>
</feature>
<evidence type="ECO:0000259" key="6">
    <source>
        <dbReference type="Pfam" id="PF23036"/>
    </source>
</evidence>
<dbReference type="Pfam" id="PF23274">
    <property type="entry name" value="DUF7077"/>
    <property type="match status" value="1"/>
</dbReference>
<keyword evidence="2" id="KW-0813">Transport</keyword>
<feature type="domain" description="TRAPPC10/Trs130 C-terminal" evidence="5">
    <location>
        <begin position="1359"/>
        <end position="1537"/>
    </location>
</feature>
<accession>A0ABR3YZ28</accession>
<dbReference type="InterPro" id="IPR056913">
    <property type="entry name" value="TRAPPC10/Trs130_N"/>
</dbReference>
<evidence type="ECO:0008006" key="10">
    <source>
        <dbReference type="Google" id="ProtNLM"/>
    </source>
</evidence>
<evidence type="ECO:0000256" key="1">
    <source>
        <dbReference type="ARBA" id="ARBA00004555"/>
    </source>
</evidence>
<name>A0ABR3YZ28_9PEZI</name>
<evidence type="ECO:0000256" key="3">
    <source>
        <dbReference type="ARBA" id="ARBA00023034"/>
    </source>
</evidence>